<keyword evidence="2" id="KW-1185">Reference proteome</keyword>
<sequence length="52" mass="5937">GLELVVVDCDSYDDGQCGGRGKREKERREVAVWREKEERVNLLEIEKVNSSG</sequence>
<evidence type="ECO:0000313" key="1">
    <source>
        <dbReference type="EMBL" id="CAA2966885.1"/>
    </source>
</evidence>
<dbReference type="Proteomes" id="UP000594638">
    <property type="component" value="Unassembled WGS sequence"/>
</dbReference>
<name>A0A8S0QKT5_OLEEU</name>
<protein>
    <submittedName>
        <fullName evidence="1">Uncharacterized protein</fullName>
    </submittedName>
</protein>
<accession>A0A8S0QKT5</accession>
<gene>
    <name evidence="1" type="ORF">OLEA9_A087782</name>
</gene>
<organism evidence="1 2">
    <name type="scientific">Olea europaea subsp. europaea</name>
    <dbReference type="NCBI Taxonomy" id="158383"/>
    <lineage>
        <taxon>Eukaryota</taxon>
        <taxon>Viridiplantae</taxon>
        <taxon>Streptophyta</taxon>
        <taxon>Embryophyta</taxon>
        <taxon>Tracheophyta</taxon>
        <taxon>Spermatophyta</taxon>
        <taxon>Magnoliopsida</taxon>
        <taxon>eudicotyledons</taxon>
        <taxon>Gunneridae</taxon>
        <taxon>Pentapetalae</taxon>
        <taxon>asterids</taxon>
        <taxon>lamiids</taxon>
        <taxon>Lamiales</taxon>
        <taxon>Oleaceae</taxon>
        <taxon>Oleeae</taxon>
        <taxon>Olea</taxon>
    </lineage>
</organism>
<feature type="non-terminal residue" evidence="1">
    <location>
        <position position="1"/>
    </location>
</feature>
<reference evidence="1 2" key="1">
    <citation type="submission" date="2019-12" db="EMBL/GenBank/DDBJ databases">
        <authorList>
            <person name="Alioto T."/>
            <person name="Alioto T."/>
            <person name="Gomez Garrido J."/>
        </authorList>
    </citation>
    <scope>NUCLEOTIDE SEQUENCE [LARGE SCALE GENOMIC DNA]</scope>
</reference>
<evidence type="ECO:0000313" key="2">
    <source>
        <dbReference type="Proteomes" id="UP000594638"/>
    </source>
</evidence>
<dbReference type="Gramene" id="OE9A087782T1">
    <property type="protein sequence ID" value="OE9A087782C1"/>
    <property type="gene ID" value="OE9A087782"/>
</dbReference>
<comment type="caution">
    <text evidence="1">The sequence shown here is derived from an EMBL/GenBank/DDBJ whole genome shotgun (WGS) entry which is preliminary data.</text>
</comment>
<dbReference type="AlphaFoldDB" id="A0A8S0QKT5"/>
<dbReference type="EMBL" id="CACTIH010001871">
    <property type="protein sequence ID" value="CAA2966885.1"/>
    <property type="molecule type" value="Genomic_DNA"/>
</dbReference>
<proteinExistence type="predicted"/>